<dbReference type="Pfam" id="PF00076">
    <property type="entry name" value="RRM_1"/>
    <property type="match status" value="3"/>
</dbReference>
<evidence type="ECO:0000256" key="10">
    <source>
        <dbReference type="ARBA" id="ARBA00022884"/>
    </source>
</evidence>
<keyword evidence="2" id="KW-0479">Metal-binding</keyword>
<dbReference type="Gene3D" id="3.40.50.10810">
    <property type="entry name" value="Tandem AAA-ATPase domain"/>
    <property type="match status" value="1"/>
</dbReference>
<feature type="compositionally biased region" description="Basic residues" evidence="13">
    <location>
        <begin position="1753"/>
        <end position="1769"/>
    </location>
</feature>
<dbReference type="EMBL" id="CP054539">
    <property type="protein sequence ID" value="QSL65745.1"/>
    <property type="molecule type" value="Genomic_DNA"/>
</dbReference>
<proteinExistence type="inferred from homology"/>
<dbReference type="GO" id="GO:0000724">
    <property type="term" value="P:double-strand break repair via homologous recombination"/>
    <property type="evidence" value="ECO:0007669"/>
    <property type="project" value="TreeGrafter"/>
</dbReference>
<feature type="region of interest" description="Disordered" evidence="13">
    <location>
        <begin position="1312"/>
        <end position="1340"/>
    </location>
</feature>
<evidence type="ECO:0000256" key="9">
    <source>
        <dbReference type="ARBA" id="ARBA00022840"/>
    </source>
</evidence>
<feature type="region of interest" description="Disordered" evidence="13">
    <location>
        <begin position="63"/>
        <end position="94"/>
    </location>
</feature>
<evidence type="ECO:0000256" key="13">
    <source>
        <dbReference type="SAM" id="MobiDB-lite"/>
    </source>
</evidence>
<dbReference type="SMART" id="SM00490">
    <property type="entry name" value="HELICc"/>
    <property type="match status" value="1"/>
</dbReference>
<dbReference type="InterPro" id="IPR049730">
    <property type="entry name" value="SNF2/RAD54-like_C"/>
</dbReference>
<accession>A0A899FZK7</accession>
<dbReference type="CDD" id="cd12346">
    <property type="entry name" value="RRM3_NGR1_NAM8_like"/>
    <property type="match status" value="1"/>
</dbReference>
<dbReference type="PANTHER" id="PTHR45626:SF16">
    <property type="entry name" value="ATP-DEPENDENT HELICASE ULS1"/>
    <property type="match status" value="1"/>
</dbReference>
<dbReference type="InterPro" id="IPR035979">
    <property type="entry name" value="RBD_domain_sf"/>
</dbReference>
<dbReference type="Gene3D" id="3.30.40.10">
    <property type="entry name" value="Zinc/RING finger domain, C3HC4 (zinc finger)"/>
    <property type="match status" value="1"/>
</dbReference>
<evidence type="ECO:0000256" key="11">
    <source>
        <dbReference type="PROSITE-ProRule" id="PRU00175"/>
    </source>
</evidence>
<evidence type="ECO:0000256" key="4">
    <source>
        <dbReference type="ARBA" id="ARBA00022741"/>
    </source>
</evidence>
<feature type="domain" description="Helicase C-terminal" evidence="17">
    <location>
        <begin position="772"/>
        <end position="926"/>
    </location>
</feature>
<evidence type="ECO:0000313" key="19">
    <source>
        <dbReference type="Proteomes" id="UP000663699"/>
    </source>
</evidence>
<keyword evidence="8" id="KW-0862">Zinc</keyword>
<dbReference type="PROSITE" id="PS51192">
    <property type="entry name" value="HELICASE_ATP_BIND_1"/>
    <property type="match status" value="1"/>
</dbReference>
<feature type="compositionally biased region" description="Low complexity" evidence="13">
    <location>
        <begin position="1323"/>
        <end position="1338"/>
    </location>
</feature>
<evidence type="ECO:0000256" key="8">
    <source>
        <dbReference type="ARBA" id="ARBA00022833"/>
    </source>
</evidence>
<dbReference type="OrthoDB" id="423559at2759"/>
<dbReference type="InterPro" id="IPR013083">
    <property type="entry name" value="Znf_RING/FYVE/PHD"/>
</dbReference>
<dbReference type="PROSITE" id="PS50102">
    <property type="entry name" value="RRM"/>
    <property type="match status" value="3"/>
</dbReference>
<feature type="domain" description="RRM" evidence="15">
    <location>
        <begin position="1204"/>
        <end position="1276"/>
    </location>
</feature>
<feature type="domain" description="RRM" evidence="15">
    <location>
        <begin position="1088"/>
        <end position="1167"/>
    </location>
</feature>
<dbReference type="GO" id="GO:0016787">
    <property type="term" value="F:hydrolase activity"/>
    <property type="evidence" value="ECO:0007669"/>
    <property type="project" value="UniProtKB-KW"/>
</dbReference>
<name>A0A899FZK7_9ASCO</name>
<dbReference type="InterPro" id="IPR050628">
    <property type="entry name" value="SNF2_RAD54_helicase_TF"/>
</dbReference>
<dbReference type="Pfam" id="PF00271">
    <property type="entry name" value="Helicase_C"/>
    <property type="match status" value="1"/>
</dbReference>
<dbReference type="GO" id="GO:0005737">
    <property type="term" value="C:cytoplasm"/>
    <property type="evidence" value="ECO:0007669"/>
    <property type="project" value="TreeGrafter"/>
</dbReference>
<dbReference type="CDD" id="cd18008">
    <property type="entry name" value="DEXDc_SHPRH-like"/>
    <property type="match status" value="1"/>
</dbReference>
<evidence type="ECO:0000259" key="17">
    <source>
        <dbReference type="PROSITE" id="PS51194"/>
    </source>
</evidence>
<gene>
    <name evidence="18" type="ORF">MERGE_000023</name>
</gene>
<dbReference type="PROSITE" id="PS50089">
    <property type="entry name" value="ZF_RING_2"/>
    <property type="match status" value="1"/>
</dbReference>
<keyword evidence="4" id="KW-0547">Nucleotide-binding</keyword>
<feature type="compositionally biased region" description="Low complexity" evidence="13">
    <location>
        <begin position="1738"/>
        <end position="1750"/>
    </location>
</feature>
<dbReference type="Pfam" id="PF13923">
    <property type="entry name" value="zf-C3HC4_2"/>
    <property type="match status" value="1"/>
</dbReference>
<keyword evidence="5 11" id="KW-0863">Zinc-finger</keyword>
<dbReference type="Pfam" id="PF00176">
    <property type="entry name" value="SNF2-rel_dom"/>
    <property type="match status" value="1"/>
</dbReference>
<evidence type="ECO:0000256" key="12">
    <source>
        <dbReference type="PROSITE-ProRule" id="PRU00176"/>
    </source>
</evidence>
<protein>
    <submittedName>
        <fullName evidence="18">Uncharacterized protein</fullName>
    </submittedName>
</protein>
<dbReference type="SMART" id="SM00360">
    <property type="entry name" value="RRM"/>
    <property type="match status" value="3"/>
</dbReference>
<dbReference type="PROSITE" id="PS00518">
    <property type="entry name" value="ZF_RING_1"/>
    <property type="match status" value="1"/>
</dbReference>
<dbReference type="InterPro" id="IPR017907">
    <property type="entry name" value="Znf_RING_CS"/>
</dbReference>
<keyword evidence="3" id="KW-0677">Repeat</keyword>
<evidence type="ECO:0000256" key="2">
    <source>
        <dbReference type="ARBA" id="ARBA00022723"/>
    </source>
</evidence>
<dbReference type="FunFam" id="3.30.70.330:FF:000222">
    <property type="entry name" value="mRNA binding post-transcriptional regulator"/>
    <property type="match status" value="1"/>
</dbReference>
<dbReference type="Gene3D" id="3.30.70.330">
    <property type="match status" value="3"/>
</dbReference>
<dbReference type="SUPFAM" id="SSF52540">
    <property type="entry name" value="P-loop containing nucleoside triphosphate hydrolases"/>
    <property type="match status" value="2"/>
</dbReference>
<dbReference type="GO" id="GO:0008270">
    <property type="term" value="F:zinc ion binding"/>
    <property type="evidence" value="ECO:0007669"/>
    <property type="project" value="UniProtKB-KW"/>
</dbReference>
<dbReference type="GO" id="GO:0003723">
    <property type="term" value="F:RNA binding"/>
    <property type="evidence" value="ECO:0007669"/>
    <property type="project" value="UniProtKB-UniRule"/>
</dbReference>
<dbReference type="InterPro" id="IPR027417">
    <property type="entry name" value="P-loop_NTPase"/>
</dbReference>
<feature type="region of interest" description="Disordered" evidence="13">
    <location>
        <begin position="1732"/>
        <end position="1793"/>
    </location>
</feature>
<keyword evidence="9" id="KW-0067">ATP-binding</keyword>
<sequence>MPNHSDEAALIETYEIFDDECRNSVQSLDSDDSLIIITKEAPHTHLLSSRTLEDGQFLAQITQEKKQPQKRSKEDVKHQSLLENRPEKSQRVSDDISVLPPYSIEEILDPEDNDSQIFLENQKIQSSKAFIDYNVPMKNNLQYFINSRDNFIINDQMITNNESLIECLDRPLPWKGPETLGTSSNPIDLSMDSSEHLSPSIPLPYSNYQFQNSIFQETNMSSSYSKIQDTNKEIMALFDNIYSTNESKIREGTPKRLLPTLMEHQKIGLSWMKEKEEGTNKGGILADDMGLGKTIQALALIVSQDENKMGTTLICTPVSLLQQWAREIRTKTKPPLKLYIHHGSSKRIIQPSELNKYDIVLTTYGTVARDHKALIKLQKDSDHSKYMLYKSAFTLLEHHWHRIILDEAQVIKNRHTLSAQSCYKLQATYRWCLSGTPMQNSIDELYSLICFLRIKPYDDWSTFSNHFSKSFNKYSCSNDIMKSMKRLQVLLKATLLRRTKTSTIDGKPLLTLLPKKIELVYTIFSDEEYAFYKKLEEESKLQVSQYVNENVLGSHYTNLLVLLLRLRQACDHPWLIKTKESIEISGNDLENQEKLAREIFAQQVQNIQRLRDFECHVCYEVILSPNFIVPCGHYYCRDCIIRVIDQSQKTSIMNGNVTLDSRCPECRCIFNMKKVVDFSVFKKVYGWNYEPNLIEQDKASDEETDDEDLTVIKDKGKQRAITDNKFAVNDLDVKLAWKKLFNHKFIGQTKNKFHEHLEKNNDQFKSSAKIDKCIEILDKIKHNNSLEKTIVFSQFVEFLDLLEISLLLKGYKILRYDGRMSAIHRDKSLFMFDQDPTQTVMLISLKAGNSGLNLASASQCILLDPFWNPFVEEQAINRIHRIGQTKPVHIYKLVIKGTVEQRVLDLQKRKRDLIENALEENAGDLYFSVLLFFIIDFFVGNLVLILDQRGEIISNKLFSTAQNQNNQIVPSTNASPPTFQSSNSVNQNINNGQLSTSQMGELEPWVDEAFIRQVWYNLGEQVNVKMIRDKFSGSNAGYCFVDFSSTAAASKALSLNGTVIPGTTRLFKLNWASGGGLSDRKDDRDPEFSIFVGDLGPEVNEYLLVSLFQSRYPSCKSAKIMTDLVSGMSRGYGFVRFSDEMDQRRALTEMQGVYCGSRPIRISTATPKNKPGMNHINMMHMGMPPLGYYGAPQPMNQFTDPNNTTVFVGGLSNYVTEDELRSFFQGFGEITYVKIPPGKGCGFVQFVQRHAAEMAINQMQGYPIGSSRVRLSWGRSQNNSGPIGTPYRPNPPPPVPYASLGLPPQHAYSSFAPINPNAAHMHPPQQQGQPLPAQPGQLSGSQNPMDPIPVTLLNELYSASRNARLDRLEADRNSFHGREKGFIIRMRYADFDCLIFPLNRRVPIPEFRTSFCLTHDPDHIIALNNHQKLINSRGDSDHSSIHSNINLFDTYATLTLPTVTTFIPCLSPSDPIKISLHSWTIPHISRAMASMPPKPEENVAYIPMFEARIYIDGIPVTYQLMLPHSKWPVVIDSYNDHNNISHRFYFPSHKLENISSLTGYAIPPDFSSIKLILSEGWLQTRENVRPLFKRVRNIVCFMFQYTEPELLEASGISYPSFRPVNSYALSCFSPNSYLNYQSNDIPLPFSNNNSPHSSLSDTNIQITTNVEDQIDDITHFNPLSSSSFDLSKSHFTIPINVQPFSDSLSENTASIVQHTDSSSSYNICPSLIQSQNDLSTDSNSSENKENISNIQKSPRKPVPRTCHSKSPSKLKKDIGTPKHTELLKEIPHQGTQT</sequence>
<evidence type="ECO:0000256" key="1">
    <source>
        <dbReference type="ARBA" id="ARBA00007025"/>
    </source>
</evidence>
<dbReference type="PANTHER" id="PTHR45626">
    <property type="entry name" value="TRANSCRIPTION TERMINATION FACTOR 2-RELATED"/>
    <property type="match status" value="1"/>
</dbReference>
<dbReference type="InterPro" id="IPR014001">
    <property type="entry name" value="Helicase_ATP-bd"/>
</dbReference>
<feature type="region of interest" description="Disordered" evidence="13">
    <location>
        <begin position="1273"/>
        <end position="1294"/>
    </location>
</feature>
<dbReference type="GO" id="GO:0004386">
    <property type="term" value="F:helicase activity"/>
    <property type="evidence" value="ECO:0007669"/>
    <property type="project" value="UniProtKB-KW"/>
</dbReference>
<dbReference type="InterPro" id="IPR012677">
    <property type="entry name" value="Nucleotide-bd_a/b_plait_sf"/>
</dbReference>
<dbReference type="InterPro" id="IPR000330">
    <property type="entry name" value="SNF2_N"/>
</dbReference>
<dbReference type="InterPro" id="IPR038718">
    <property type="entry name" value="SNF2-like_sf"/>
</dbReference>
<evidence type="ECO:0000256" key="3">
    <source>
        <dbReference type="ARBA" id="ARBA00022737"/>
    </source>
</evidence>
<feature type="compositionally biased region" description="Basic and acidic residues" evidence="13">
    <location>
        <begin position="1770"/>
        <end position="1787"/>
    </location>
</feature>
<dbReference type="GO" id="GO:0005634">
    <property type="term" value="C:nucleus"/>
    <property type="evidence" value="ECO:0007669"/>
    <property type="project" value="TreeGrafter"/>
</dbReference>
<organism evidence="18 19">
    <name type="scientific">Pneumocystis wakefieldiae</name>
    <dbReference type="NCBI Taxonomy" id="38082"/>
    <lineage>
        <taxon>Eukaryota</taxon>
        <taxon>Fungi</taxon>
        <taxon>Dikarya</taxon>
        <taxon>Ascomycota</taxon>
        <taxon>Taphrinomycotina</taxon>
        <taxon>Pneumocystomycetes</taxon>
        <taxon>Pneumocystaceae</taxon>
        <taxon>Pneumocystis</taxon>
    </lineage>
</organism>
<evidence type="ECO:0000259" key="14">
    <source>
        <dbReference type="PROSITE" id="PS50089"/>
    </source>
</evidence>
<dbReference type="FunFam" id="3.30.70.330:FF:000227">
    <property type="entry name" value="mRNA binding post-transcriptional regulator"/>
    <property type="match status" value="1"/>
</dbReference>
<keyword evidence="7" id="KW-0347">Helicase</keyword>
<dbReference type="CDD" id="cd18793">
    <property type="entry name" value="SF2_C_SNF"/>
    <property type="match status" value="1"/>
</dbReference>
<dbReference type="SUPFAM" id="SSF57850">
    <property type="entry name" value="RING/U-box"/>
    <property type="match status" value="1"/>
</dbReference>
<evidence type="ECO:0000256" key="5">
    <source>
        <dbReference type="ARBA" id="ARBA00022771"/>
    </source>
</evidence>
<dbReference type="SMART" id="SM00184">
    <property type="entry name" value="RING"/>
    <property type="match status" value="1"/>
</dbReference>
<dbReference type="GO" id="GO:0005524">
    <property type="term" value="F:ATP binding"/>
    <property type="evidence" value="ECO:0007669"/>
    <property type="project" value="UniProtKB-KW"/>
</dbReference>
<dbReference type="InterPro" id="IPR000504">
    <property type="entry name" value="RRM_dom"/>
</dbReference>
<evidence type="ECO:0000256" key="6">
    <source>
        <dbReference type="ARBA" id="ARBA00022801"/>
    </source>
</evidence>
<dbReference type="CDD" id="cd12613">
    <property type="entry name" value="RRM2_NGR1_NAM8_like"/>
    <property type="match status" value="1"/>
</dbReference>
<keyword evidence="10 12" id="KW-0694">RNA-binding</keyword>
<feature type="domain" description="RRM" evidence="15">
    <location>
        <begin position="995"/>
        <end position="1074"/>
    </location>
</feature>
<keyword evidence="6" id="KW-0378">Hydrolase</keyword>
<dbReference type="InterPro" id="IPR001650">
    <property type="entry name" value="Helicase_C-like"/>
</dbReference>
<feature type="domain" description="RING-type" evidence="14">
    <location>
        <begin position="615"/>
        <end position="667"/>
    </location>
</feature>
<comment type="similarity">
    <text evidence="1">Belongs to the SNF2/RAD54 helicase family.</text>
</comment>
<evidence type="ECO:0000313" key="18">
    <source>
        <dbReference type="EMBL" id="QSL65745.1"/>
    </source>
</evidence>
<keyword evidence="19" id="KW-1185">Reference proteome</keyword>
<reference evidence="18" key="1">
    <citation type="submission" date="2020-06" db="EMBL/GenBank/DDBJ databases">
        <title>Genomes of multiple members of Pneumocystis genus reveal paths to human pathogen Pneumocystis jirovecii.</title>
        <authorList>
            <person name="Cisse O.H."/>
            <person name="Ma L."/>
            <person name="Dekker J."/>
            <person name="Khil P."/>
            <person name="Jo J."/>
            <person name="Brenchley J."/>
            <person name="Blair R."/>
            <person name="Pahar B."/>
            <person name="Chabe M."/>
            <person name="Van Rompay K.A."/>
            <person name="Keesler R."/>
            <person name="Sukura A."/>
            <person name="Hirsch V."/>
            <person name="Kutty G."/>
            <person name="Liu Y."/>
            <person name="Peng L."/>
            <person name="Chen J."/>
            <person name="Song J."/>
            <person name="Weissenbacher-Lang C."/>
            <person name="Xu J."/>
            <person name="Upham N.S."/>
            <person name="Stajich J.E."/>
            <person name="Cuomo C.A."/>
            <person name="Cushion M.T."/>
            <person name="Kovacs J.A."/>
        </authorList>
    </citation>
    <scope>NUCLEOTIDE SEQUENCE</scope>
    <source>
        <strain evidence="18">2A</strain>
    </source>
</reference>
<evidence type="ECO:0000259" key="16">
    <source>
        <dbReference type="PROSITE" id="PS51192"/>
    </source>
</evidence>
<dbReference type="Proteomes" id="UP000663699">
    <property type="component" value="Chromosome 8"/>
</dbReference>
<dbReference type="InterPro" id="IPR001841">
    <property type="entry name" value="Znf_RING"/>
</dbReference>
<dbReference type="GO" id="GO:0008094">
    <property type="term" value="F:ATP-dependent activity, acting on DNA"/>
    <property type="evidence" value="ECO:0007669"/>
    <property type="project" value="TreeGrafter"/>
</dbReference>
<dbReference type="FunFam" id="3.30.70.330:FF:000065">
    <property type="entry name" value="mRNA binding post-transcriptional regulator"/>
    <property type="match status" value="1"/>
</dbReference>
<dbReference type="Gene3D" id="3.40.50.300">
    <property type="entry name" value="P-loop containing nucleotide triphosphate hydrolases"/>
    <property type="match status" value="1"/>
</dbReference>
<evidence type="ECO:0000256" key="7">
    <source>
        <dbReference type="ARBA" id="ARBA00022806"/>
    </source>
</evidence>
<dbReference type="CDD" id="cd16449">
    <property type="entry name" value="RING-HC"/>
    <property type="match status" value="1"/>
</dbReference>
<evidence type="ECO:0000259" key="15">
    <source>
        <dbReference type="PROSITE" id="PS50102"/>
    </source>
</evidence>
<dbReference type="SMART" id="SM00487">
    <property type="entry name" value="DEXDc"/>
    <property type="match status" value="1"/>
</dbReference>
<feature type="domain" description="Helicase ATP-binding" evidence="16">
    <location>
        <begin position="274"/>
        <end position="455"/>
    </location>
</feature>
<dbReference type="SUPFAM" id="SSF54928">
    <property type="entry name" value="RNA-binding domain, RBD"/>
    <property type="match status" value="2"/>
</dbReference>
<dbReference type="PROSITE" id="PS51194">
    <property type="entry name" value="HELICASE_CTER"/>
    <property type="match status" value="1"/>
</dbReference>
<dbReference type="CDD" id="cd12611">
    <property type="entry name" value="RRM1_NGR1_NAM8_like"/>
    <property type="match status" value="1"/>
</dbReference>